<evidence type="ECO:0000313" key="2">
    <source>
        <dbReference type="Proteomes" id="UP000001803"/>
    </source>
</evidence>
<evidence type="ECO:0000313" key="1">
    <source>
        <dbReference type="EMBL" id="ACN84125.1"/>
    </source>
</evidence>
<dbReference type="KEGG" id="bhy:BHWA1_01655"/>
<dbReference type="AlphaFoldDB" id="A0A3B6V9M2"/>
<keyword evidence="2" id="KW-1185">Reference proteome</keyword>
<reference evidence="1 2" key="1">
    <citation type="journal article" date="2009" name="PLoS ONE">
        <title>Genome sequence of the pathogenic intestinal spirochete Brachyspira hyodysenteriae reveals adaptations to its lifestyle in the porcine large intestine.</title>
        <authorList>
            <person name="Bellgard M.I."/>
            <person name="Wanchanthuek P."/>
            <person name="La T."/>
            <person name="Ryan K."/>
            <person name="Moolhuijzen P."/>
            <person name="Albertyn Z."/>
            <person name="Shaban B."/>
            <person name="Motro Y."/>
            <person name="Dunn D.S."/>
            <person name="Schibeci D."/>
            <person name="Hunter A."/>
            <person name="Barrero R."/>
            <person name="Phillips N.D."/>
            <person name="Hampson D.J."/>
        </authorList>
    </citation>
    <scope>NUCLEOTIDE SEQUENCE [LARGE SCALE GENOMIC DNA]</scope>
    <source>
        <strain evidence="2">ATCC 49526 / WA1</strain>
    </source>
</reference>
<dbReference type="EMBL" id="CP001357">
    <property type="protein sequence ID" value="ACN84125.1"/>
    <property type="molecule type" value="Genomic_DNA"/>
</dbReference>
<dbReference type="STRING" id="565034.BHWA1_01655"/>
<gene>
    <name evidence="1" type="ordered locus">BHWA1_01655</name>
</gene>
<proteinExistence type="predicted"/>
<accession>A0A3B6V9M2</accession>
<organism evidence="1 2">
    <name type="scientific">Brachyspira hyodysenteriae (strain ATCC 49526 / WA1)</name>
    <dbReference type="NCBI Taxonomy" id="565034"/>
    <lineage>
        <taxon>Bacteria</taxon>
        <taxon>Pseudomonadati</taxon>
        <taxon>Spirochaetota</taxon>
        <taxon>Spirochaetia</taxon>
        <taxon>Brachyspirales</taxon>
        <taxon>Brachyspiraceae</taxon>
        <taxon>Brachyspira</taxon>
    </lineage>
</organism>
<name>A0A3B6V9M2_BRAHW</name>
<dbReference type="Proteomes" id="UP000001803">
    <property type="component" value="Chromosome"/>
</dbReference>
<protein>
    <submittedName>
        <fullName evidence="1">Uncharacterized protein</fullName>
    </submittedName>
</protein>
<sequence length="39" mass="4436">MKKLLIIFSFVFIAVGGANAKGKFQYLELIKIVKKLMSF</sequence>